<comment type="caution">
    <text evidence="7">The sequence shown here is derived from an EMBL/GenBank/DDBJ whole genome shotgun (WGS) entry which is preliminary data.</text>
</comment>
<dbReference type="GO" id="GO:0005783">
    <property type="term" value="C:endoplasmic reticulum"/>
    <property type="evidence" value="ECO:0007669"/>
    <property type="project" value="UniProtKB-SubCell"/>
</dbReference>
<evidence type="ECO:0000313" key="7">
    <source>
        <dbReference type="EMBL" id="KAK4246931.1"/>
    </source>
</evidence>
<dbReference type="PANTHER" id="PTHR48182">
    <property type="entry name" value="PROTEIN SERAC1"/>
    <property type="match status" value="1"/>
</dbReference>
<gene>
    <name evidence="7" type="ORF">C7999DRAFT_41644</name>
</gene>
<reference evidence="7" key="1">
    <citation type="journal article" date="2023" name="Mol. Phylogenet. Evol.">
        <title>Genome-scale phylogeny and comparative genomics of the fungal order Sordariales.</title>
        <authorList>
            <person name="Hensen N."/>
            <person name="Bonometti L."/>
            <person name="Westerberg I."/>
            <person name="Brannstrom I.O."/>
            <person name="Guillou S."/>
            <person name="Cros-Aarteil S."/>
            <person name="Calhoun S."/>
            <person name="Haridas S."/>
            <person name="Kuo A."/>
            <person name="Mondo S."/>
            <person name="Pangilinan J."/>
            <person name="Riley R."/>
            <person name="LaButti K."/>
            <person name="Andreopoulos B."/>
            <person name="Lipzen A."/>
            <person name="Chen C."/>
            <person name="Yan M."/>
            <person name="Daum C."/>
            <person name="Ng V."/>
            <person name="Clum A."/>
            <person name="Steindorff A."/>
            <person name="Ohm R.A."/>
            <person name="Martin F."/>
            <person name="Silar P."/>
            <person name="Natvig D.O."/>
            <person name="Lalanne C."/>
            <person name="Gautier V."/>
            <person name="Ament-Velasquez S.L."/>
            <person name="Kruys A."/>
            <person name="Hutchinson M.I."/>
            <person name="Powell A.J."/>
            <person name="Barry K."/>
            <person name="Miller A.N."/>
            <person name="Grigoriev I.V."/>
            <person name="Debuchy R."/>
            <person name="Gladieux P."/>
            <person name="Hiltunen Thoren M."/>
            <person name="Johannesson H."/>
        </authorList>
    </citation>
    <scope>NUCLEOTIDE SEQUENCE</scope>
    <source>
        <strain evidence="7">CBS 359.72</strain>
    </source>
</reference>
<name>A0AAN7HET8_9PEZI</name>
<keyword evidence="6" id="KW-0472">Membrane</keyword>
<evidence type="ECO:0000256" key="2">
    <source>
        <dbReference type="ARBA" id="ARBA00004240"/>
    </source>
</evidence>
<dbReference type="Gene3D" id="3.40.50.1820">
    <property type="entry name" value="alpha/beta hydrolase"/>
    <property type="match status" value="1"/>
</dbReference>
<dbReference type="PANTHER" id="PTHR48182:SF2">
    <property type="entry name" value="PROTEIN SERAC1"/>
    <property type="match status" value="1"/>
</dbReference>
<dbReference type="EMBL" id="MU857663">
    <property type="protein sequence ID" value="KAK4246931.1"/>
    <property type="molecule type" value="Genomic_DNA"/>
</dbReference>
<reference evidence="7" key="2">
    <citation type="submission" date="2023-05" db="EMBL/GenBank/DDBJ databases">
        <authorList>
            <consortium name="Lawrence Berkeley National Laboratory"/>
            <person name="Steindorff A."/>
            <person name="Hensen N."/>
            <person name="Bonometti L."/>
            <person name="Westerberg I."/>
            <person name="Brannstrom I.O."/>
            <person name="Guillou S."/>
            <person name="Cros-Aarteil S."/>
            <person name="Calhoun S."/>
            <person name="Haridas S."/>
            <person name="Kuo A."/>
            <person name="Mondo S."/>
            <person name="Pangilinan J."/>
            <person name="Riley R."/>
            <person name="Labutti K."/>
            <person name="Andreopoulos B."/>
            <person name="Lipzen A."/>
            <person name="Chen C."/>
            <person name="Yanf M."/>
            <person name="Daum C."/>
            <person name="Ng V."/>
            <person name="Clum A."/>
            <person name="Ohm R."/>
            <person name="Martin F."/>
            <person name="Silar P."/>
            <person name="Natvig D."/>
            <person name="Lalanne C."/>
            <person name="Gautier V."/>
            <person name="Ament-Velasquez S.L."/>
            <person name="Kruys A."/>
            <person name="Hutchinson M.I."/>
            <person name="Powell A.J."/>
            <person name="Barry K."/>
            <person name="Miller A.N."/>
            <person name="Grigoriev I.V."/>
            <person name="Debuchy R."/>
            <person name="Gladieux P."/>
            <person name="Thoren M.H."/>
            <person name="Johannesson H."/>
        </authorList>
    </citation>
    <scope>NUCLEOTIDE SEQUENCE</scope>
    <source>
        <strain evidence="7">CBS 359.72</strain>
    </source>
</reference>
<accession>A0AAN7HET8</accession>
<comment type="subcellular location">
    <subcellularLocation>
        <location evidence="2">Endoplasmic reticulum</location>
    </subcellularLocation>
    <subcellularLocation>
        <location evidence="3">Membrane</location>
    </subcellularLocation>
    <subcellularLocation>
        <location evidence="1">Mitochondrion</location>
    </subcellularLocation>
</comment>
<dbReference type="GO" id="GO:0016020">
    <property type="term" value="C:membrane"/>
    <property type="evidence" value="ECO:0007669"/>
    <property type="project" value="UniProtKB-SubCell"/>
</dbReference>
<sequence>MNCLGAHGIVLTSDRDKTWIPNGQSTPWPKILLPLRLGRAPIITYGYDAYVVRKPVAAQCNASSSPIIFVAHSLGGFVCKNAVLISRNNPEAHLRRTFDHTKGIIFMGTPHKGSWMADWAQLPALALGMVKSTNKSLLKILETGDQFLESVQINFGNHLVRESRESGRRREVACFFEELSLPGVGRVVSKESATLEGYTSIRIQANHRDMIRFDSDEI</sequence>
<keyword evidence="5" id="KW-0496">Mitochondrion</keyword>
<evidence type="ECO:0000256" key="6">
    <source>
        <dbReference type="ARBA" id="ARBA00023136"/>
    </source>
</evidence>
<dbReference type="SUPFAM" id="SSF53474">
    <property type="entry name" value="alpha/beta-Hydrolases"/>
    <property type="match status" value="1"/>
</dbReference>
<evidence type="ECO:0000313" key="8">
    <source>
        <dbReference type="Proteomes" id="UP001303647"/>
    </source>
</evidence>
<evidence type="ECO:0000256" key="3">
    <source>
        <dbReference type="ARBA" id="ARBA00004370"/>
    </source>
</evidence>
<evidence type="ECO:0000256" key="5">
    <source>
        <dbReference type="ARBA" id="ARBA00023128"/>
    </source>
</evidence>
<keyword evidence="4" id="KW-0256">Endoplasmic reticulum</keyword>
<evidence type="ECO:0008006" key="9">
    <source>
        <dbReference type="Google" id="ProtNLM"/>
    </source>
</evidence>
<proteinExistence type="predicted"/>
<organism evidence="7 8">
    <name type="scientific">Corynascus novoguineensis</name>
    <dbReference type="NCBI Taxonomy" id="1126955"/>
    <lineage>
        <taxon>Eukaryota</taxon>
        <taxon>Fungi</taxon>
        <taxon>Dikarya</taxon>
        <taxon>Ascomycota</taxon>
        <taxon>Pezizomycotina</taxon>
        <taxon>Sordariomycetes</taxon>
        <taxon>Sordariomycetidae</taxon>
        <taxon>Sordariales</taxon>
        <taxon>Chaetomiaceae</taxon>
        <taxon>Corynascus</taxon>
    </lineage>
</organism>
<dbReference type="InterPro" id="IPR052374">
    <property type="entry name" value="SERAC1"/>
</dbReference>
<evidence type="ECO:0000256" key="4">
    <source>
        <dbReference type="ARBA" id="ARBA00022824"/>
    </source>
</evidence>
<dbReference type="Proteomes" id="UP001303647">
    <property type="component" value="Unassembled WGS sequence"/>
</dbReference>
<dbReference type="InterPro" id="IPR029058">
    <property type="entry name" value="AB_hydrolase_fold"/>
</dbReference>
<dbReference type="GO" id="GO:0005739">
    <property type="term" value="C:mitochondrion"/>
    <property type="evidence" value="ECO:0007669"/>
    <property type="project" value="UniProtKB-SubCell"/>
</dbReference>
<keyword evidence="8" id="KW-1185">Reference proteome</keyword>
<evidence type="ECO:0000256" key="1">
    <source>
        <dbReference type="ARBA" id="ARBA00004173"/>
    </source>
</evidence>
<protein>
    <recommendedName>
        <fullName evidence="9">DUF676 domain-containing protein</fullName>
    </recommendedName>
</protein>
<dbReference type="AlphaFoldDB" id="A0AAN7HET8"/>